<evidence type="ECO:0000313" key="1">
    <source>
        <dbReference type="EMBL" id="RMO32591.1"/>
    </source>
</evidence>
<dbReference type="AlphaFoldDB" id="A0A2V4RIM2"/>
<dbReference type="EMBL" id="RBPQ01000037">
    <property type="protein sequence ID" value="RMO32591.1"/>
    <property type="molecule type" value="Genomic_DNA"/>
</dbReference>
<reference evidence="1 2" key="1">
    <citation type="submission" date="2018-08" db="EMBL/GenBank/DDBJ databases">
        <title>Recombination of ecologically and evolutionarily significant loci maintains genetic cohesion in the Pseudomonas syringae species complex.</title>
        <authorList>
            <person name="Dillon M."/>
            <person name="Thakur S."/>
            <person name="Almeida R.N.D."/>
            <person name="Weir B.S."/>
            <person name="Guttman D.S."/>
        </authorList>
    </citation>
    <scope>NUCLEOTIDE SEQUENCE [LARGE SCALE GENOMIC DNA]</scope>
    <source>
        <strain evidence="1 2">ICMP 2788</strain>
    </source>
</reference>
<organism evidence="1 2">
    <name type="scientific">Pseudomonas syringae pv. pisi</name>
    <dbReference type="NCBI Taxonomy" id="59510"/>
    <lineage>
        <taxon>Bacteria</taxon>
        <taxon>Pseudomonadati</taxon>
        <taxon>Pseudomonadota</taxon>
        <taxon>Gammaproteobacteria</taxon>
        <taxon>Pseudomonadales</taxon>
        <taxon>Pseudomonadaceae</taxon>
        <taxon>Pseudomonas</taxon>
        <taxon>Pseudomonas syringae</taxon>
    </lineage>
</organism>
<dbReference type="Pfam" id="PF07865">
    <property type="entry name" value="DUF1652"/>
    <property type="match status" value="1"/>
</dbReference>
<dbReference type="InterPro" id="IPR012448">
    <property type="entry name" value="DUF1652"/>
</dbReference>
<evidence type="ECO:0000313" key="2">
    <source>
        <dbReference type="Proteomes" id="UP000276886"/>
    </source>
</evidence>
<dbReference type="Proteomes" id="UP000276886">
    <property type="component" value="Unassembled WGS sequence"/>
</dbReference>
<sequence length="87" mass="9662">MISSLELRHIVETAFLPMRCVCAIAPNGSMTVQIFDQDTNREELTVTGIDVSGLVSARSIAALVMELKEDMRIRRLAPGRQERAFKG</sequence>
<accession>A0A2V4RIM2</accession>
<evidence type="ECO:0008006" key="3">
    <source>
        <dbReference type="Google" id="ProtNLM"/>
    </source>
</evidence>
<gene>
    <name evidence="1" type="ORF">ALQ44_01471</name>
</gene>
<proteinExistence type="predicted"/>
<comment type="caution">
    <text evidence="1">The sequence shown here is derived from an EMBL/GenBank/DDBJ whole genome shotgun (WGS) entry which is preliminary data.</text>
</comment>
<protein>
    <recommendedName>
        <fullName evidence="3">DUF1652 domain-containing protein</fullName>
    </recommendedName>
</protein>
<dbReference type="RefSeq" id="WP_003348885.1">
    <property type="nucleotide sequence ID" value="NZ_QJTX01000005.1"/>
</dbReference>
<name>A0A2V4RIM2_PSESJ</name>